<sequence>MEMTALERNAERAATLLRSIGSKWRLLILCQLVHGEKSVGELERIIGLSQSALSQHLMVLRRHELVRTRRSAQMIFYSLNGREVSAILSTLYSLYCEPESVAPHATPLAEGDEA</sequence>
<evidence type="ECO:0000256" key="1">
    <source>
        <dbReference type="ARBA" id="ARBA00023015"/>
    </source>
</evidence>
<organism evidence="5 6">
    <name type="scientific">Consotaella salsifontis</name>
    <dbReference type="NCBI Taxonomy" id="1365950"/>
    <lineage>
        <taxon>Bacteria</taxon>
        <taxon>Pseudomonadati</taxon>
        <taxon>Pseudomonadota</taxon>
        <taxon>Alphaproteobacteria</taxon>
        <taxon>Hyphomicrobiales</taxon>
        <taxon>Aurantimonadaceae</taxon>
        <taxon>Consotaella</taxon>
    </lineage>
</organism>
<dbReference type="NCBIfam" id="NF033788">
    <property type="entry name" value="HTH_metalloreg"/>
    <property type="match status" value="1"/>
</dbReference>
<proteinExistence type="predicted"/>
<accession>A0A1T4SNC4</accession>
<dbReference type="InterPro" id="IPR011991">
    <property type="entry name" value="ArsR-like_HTH"/>
</dbReference>
<dbReference type="CDD" id="cd00090">
    <property type="entry name" value="HTH_ARSR"/>
    <property type="match status" value="1"/>
</dbReference>
<dbReference type="InterPro" id="IPR051011">
    <property type="entry name" value="Metal_resp_trans_reg"/>
</dbReference>
<feature type="domain" description="HTH arsR-type" evidence="4">
    <location>
        <begin position="5"/>
        <end position="99"/>
    </location>
</feature>
<dbReference type="GO" id="GO:0003677">
    <property type="term" value="F:DNA binding"/>
    <property type="evidence" value="ECO:0007669"/>
    <property type="project" value="UniProtKB-KW"/>
</dbReference>
<keyword evidence="3" id="KW-0804">Transcription</keyword>
<dbReference type="OrthoDB" id="194599at2"/>
<keyword evidence="1" id="KW-0805">Transcription regulation</keyword>
<dbReference type="InterPro" id="IPR036390">
    <property type="entry name" value="WH_DNA-bd_sf"/>
</dbReference>
<gene>
    <name evidence="5" type="ORF">SAMN05428963_11263</name>
</gene>
<dbReference type="Proteomes" id="UP000190135">
    <property type="component" value="Unassembled WGS sequence"/>
</dbReference>
<dbReference type="PROSITE" id="PS50987">
    <property type="entry name" value="HTH_ARSR_2"/>
    <property type="match status" value="1"/>
</dbReference>
<dbReference type="SUPFAM" id="SSF46785">
    <property type="entry name" value="Winged helix' DNA-binding domain"/>
    <property type="match status" value="1"/>
</dbReference>
<dbReference type="AlphaFoldDB" id="A0A1T4SNC4"/>
<dbReference type="InterPro" id="IPR001845">
    <property type="entry name" value="HTH_ArsR_DNA-bd_dom"/>
</dbReference>
<protein>
    <submittedName>
        <fullName evidence="5">Transcriptional regulator, ArsR family</fullName>
    </submittedName>
</protein>
<reference evidence="5 6" key="1">
    <citation type="submission" date="2017-02" db="EMBL/GenBank/DDBJ databases">
        <authorList>
            <person name="Peterson S.W."/>
        </authorList>
    </citation>
    <scope>NUCLEOTIDE SEQUENCE [LARGE SCALE GENOMIC DNA]</scope>
    <source>
        <strain evidence="5 6">USBA 369</strain>
    </source>
</reference>
<evidence type="ECO:0000259" key="4">
    <source>
        <dbReference type="PROSITE" id="PS50987"/>
    </source>
</evidence>
<dbReference type="PRINTS" id="PR00778">
    <property type="entry name" value="HTHARSR"/>
</dbReference>
<dbReference type="PANTHER" id="PTHR43132:SF2">
    <property type="entry name" value="ARSENICAL RESISTANCE OPERON REPRESSOR ARSR-RELATED"/>
    <property type="match status" value="1"/>
</dbReference>
<dbReference type="GO" id="GO:0003700">
    <property type="term" value="F:DNA-binding transcription factor activity"/>
    <property type="evidence" value="ECO:0007669"/>
    <property type="project" value="InterPro"/>
</dbReference>
<dbReference type="EMBL" id="FUXL01000012">
    <property type="protein sequence ID" value="SKA29760.1"/>
    <property type="molecule type" value="Genomic_DNA"/>
</dbReference>
<dbReference type="InterPro" id="IPR036388">
    <property type="entry name" value="WH-like_DNA-bd_sf"/>
</dbReference>
<keyword evidence="6" id="KW-1185">Reference proteome</keyword>
<dbReference type="SMART" id="SM00418">
    <property type="entry name" value="HTH_ARSR"/>
    <property type="match status" value="1"/>
</dbReference>
<dbReference type="STRING" id="1365950.SAMN05428963_11263"/>
<evidence type="ECO:0000313" key="5">
    <source>
        <dbReference type="EMBL" id="SKA29760.1"/>
    </source>
</evidence>
<evidence type="ECO:0000313" key="6">
    <source>
        <dbReference type="Proteomes" id="UP000190135"/>
    </source>
</evidence>
<name>A0A1T4SNC4_9HYPH</name>
<dbReference type="Pfam" id="PF01022">
    <property type="entry name" value="HTH_5"/>
    <property type="match status" value="1"/>
</dbReference>
<dbReference type="PANTHER" id="PTHR43132">
    <property type="entry name" value="ARSENICAL RESISTANCE OPERON REPRESSOR ARSR-RELATED"/>
    <property type="match status" value="1"/>
</dbReference>
<dbReference type="Gene3D" id="1.10.10.10">
    <property type="entry name" value="Winged helix-like DNA-binding domain superfamily/Winged helix DNA-binding domain"/>
    <property type="match status" value="1"/>
</dbReference>
<evidence type="ECO:0000256" key="2">
    <source>
        <dbReference type="ARBA" id="ARBA00023125"/>
    </source>
</evidence>
<evidence type="ECO:0000256" key="3">
    <source>
        <dbReference type="ARBA" id="ARBA00023163"/>
    </source>
</evidence>
<keyword evidence="2" id="KW-0238">DNA-binding</keyword>